<dbReference type="RefSeq" id="WP_226371309.1">
    <property type="nucleotide sequence ID" value="NZ_JAGIKX010000020.1"/>
</dbReference>
<comment type="caution">
    <text evidence="2">The sequence shown here is derived from an EMBL/GenBank/DDBJ whole genome shotgun (WGS) entry which is preliminary data.</text>
</comment>
<dbReference type="InterPro" id="IPR025356">
    <property type="entry name" value="DUF4260"/>
</dbReference>
<evidence type="ECO:0000313" key="2">
    <source>
        <dbReference type="EMBL" id="MBP2258154.1"/>
    </source>
</evidence>
<dbReference type="Pfam" id="PF14079">
    <property type="entry name" value="DUF4260"/>
    <property type="match status" value="1"/>
</dbReference>
<feature type="transmembrane region" description="Helical" evidence="1">
    <location>
        <begin position="5"/>
        <end position="22"/>
    </location>
</feature>
<feature type="transmembrane region" description="Helical" evidence="1">
    <location>
        <begin position="59"/>
        <end position="87"/>
    </location>
</feature>
<gene>
    <name evidence="2" type="ORF">J2Z81_002125</name>
</gene>
<keyword evidence="1" id="KW-0472">Membrane</keyword>
<evidence type="ECO:0000313" key="3">
    <source>
        <dbReference type="Proteomes" id="UP001519294"/>
    </source>
</evidence>
<reference evidence="2 3" key="1">
    <citation type="submission" date="2021-03" db="EMBL/GenBank/DDBJ databases">
        <title>Genomic Encyclopedia of Type Strains, Phase IV (KMG-IV): sequencing the most valuable type-strain genomes for metagenomic binning, comparative biology and taxonomic classification.</title>
        <authorList>
            <person name="Goeker M."/>
        </authorList>
    </citation>
    <scope>NUCLEOTIDE SEQUENCE [LARGE SCALE GENOMIC DNA]</scope>
    <source>
        <strain evidence="2 3">DSM 25790</strain>
    </source>
</reference>
<proteinExistence type="predicted"/>
<protein>
    <recommendedName>
        <fullName evidence="4">DUF4260 domain-containing protein</fullName>
    </recommendedName>
</protein>
<accession>A0ABS4SB95</accession>
<keyword evidence="3" id="KW-1185">Reference proteome</keyword>
<dbReference type="Proteomes" id="UP001519294">
    <property type="component" value="Unassembled WGS sequence"/>
</dbReference>
<name>A0ABS4SB95_9BACI</name>
<feature type="transmembrane region" description="Helical" evidence="1">
    <location>
        <begin position="28"/>
        <end position="47"/>
    </location>
</feature>
<organism evidence="2 3">
    <name type="scientific">Virgibacillus alimentarius</name>
    <dbReference type="NCBI Taxonomy" id="698769"/>
    <lineage>
        <taxon>Bacteria</taxon>
        <taxon>Bacillati</taxon>
        <taxon>Bacillota</taxon>
        <taxon>Bacilli</taxon>
        <taxon>Bacillales</taxon>
        <taxon>Bacillaceae</taxon>
        <taxon>Virgibacillus</taxon>
    </lineage>
</organism>
<sequence>MIKLFLHLEGLFVLLISVYFYSENQFSWLLFILLLFSPDLSMLGYLVNNRTGSICYNLFHTYILAIILIMVAVISSLEWILALGLILSAHIGLDRTLGYGLKYPSEFKDTHFNRV</sequence>
<evidence type="ECO:0008006" key="4">
    <source>
        <dbReference type="Google" id="ProtNLM"/>
    </source>
</evidence>
<keyword evidence="1" id="KW-1133">Transmembrane helix</keyword>
<evidence type="ECO:0000256" key="1">
    <source>
        <dbReference type="SAM" id="Phobius"/>
    </source>
</evidence>
<keyword evidence="1" id="KW-0812">Transmembrane</keyword>
<dbReference type="EMBL" id="JAGIKX010000020">
    <property type="protein sequence ID" value="MBP2258154.1"/>
    <property type="molecule type" value="Genomic_DNA"/>
</dbReference>